<evidence type="ECO:0000256" key="2">
    <source>
        <dbReference type="ARBA" id="ARBA00022448"/>
    </source>
</evidence>
<dbReference type="GO" id="GO:0033281">
    <property type="term" value="C:TAT protein transport complex"/>
    <property type="evidence" value="ECO:0007669"/>
    <property type="project" value="UniProtKB-UniRule"/>
</dbReference>
<feature type="compositionally biased region" description="Low complexity" evidence="10">
    <location>
        <begin position="168"/>
        <end position="210"/>
    </location>
</feature>
<dbReference type="PANTHER" id="PTHR33162">
    <property type="entry name" value="SEC-INDEPENDENT PROTEIN TRANSLOCASE PROTEIN TATA, CHLOROPLASTIC"/>
    <property type="match status" value="1"/>
</dbReference>
<keyword evidence="8 9" id="KW-0472">Membrane</keyword>
<evidence type="ECO:0000256" key="6">
    <source>
        <dbReference type="ARBA" id="ARBA00022989"/>
    </source>
</evidence>
<gene>
    <name evidence="9 11" type="primary">tatB</name>
    <name evidence="11" type="ORF">H0Z12_21275</name>
</gene>
<keyword evidence="6 9" id="KW-1133">Transmembrane helix</keyword>
<comment type="function">
    <text evidence="9">Part of the twin-arginine translocation (Tat) system that transports large folded proteins containing a characteristic twin-arginine motif in their signal peptide across membranes. Together with TatC, TatB is part of a receptor directly interacting with Tat signal peptides. TatB may form an oligomeric binding site that transiently accommodates folded Tat precursor proteins before their translocation.</text>
</comment>
<dbReference type="Gene3D" id="1.20.5.3310">
    <property type="match status" value="1"/>
</dbReference>
<dbReference type="InterPro" id="IPR018448">
    <property type="entry name" value="TatB"/>
</dbReference>
<dbReference type="InterPro" id="IPR003369">
    <property type="entry name" value="TatA/B/E"/>
</dbReference>
<comment type="subunit">
    <text evidence="9">The Tat system comprises two distinct complexes: a TatABC complex, containing multiple copies of TatA, TatB and TatC subunits, and a separate TatA complex, containing only TatA subunits. Substrates initially bind to the TatABC complex, which probably triggers association of the separate TatA complex to form the active translocon.</text>
</comment>
<dbReference type="Proteomes" id="UP000663901">
    <property type="component" value="Chromosome"/>
</dbReference>
<dbReference type="HAMAP" id="MF_00237">
    <property type="entry name" value="TatB"/>
    <property type="match status" value="1"/>
</dbReference>
<comment type="similarity">
    <text evidence="9">Belongs to the TatB family.</text>
</comment>
<evidence type="ECO:0000256" key="5">
    <source>
        <dbReference type="ARBA" id="ARBA00022927"/>
    </source>
</evidence>
<feature type="region of interest" description="Disordered" evidence="10">
    <location>
        <begin position="67"/>
        <end position="210"/>
    </location>
</feature>
<protein>
    <recommendedName>
        <fullName evidence="9">Sec-independent protein translocase protein TatB</fullName>
    </recommendedName>
</protein>
<dbReference type="GO" id="GO:0008320">
    <property type="term" value="F:protein transmembrane transporter activity"/>
    <property type="evidence" value="ECO:0007669"/>
    <property type="project" value="UniProtKB-UniRule"/>
</dbReference>
<dbReference type="PRINTS" id="PR01506">
    <property type="entry name" value="TATBPROTEIN"/>
</dbReference>
<dbReference type="PANTHER" id="PTHR33162:SF1">
    <property type="entry name" value="SEC-INDEPENDENT PROTEIN TRANSLOCASE PROTEIN TATA, CHLOROPLASTIC"/>
    <property type="match status" value="1"/>
</dbReference>
<evidence type="ECO:0000256" key="1">
    <source>
        <dbReference type="ARBA" id="ARBA00004167"/>
    </source>
</evidence>
<dbReference type="EMBL" id="CP059084">
    <property type="protein sequence ID" value="QTC46164.1"/>
    <property type="molecule type" value="Genomic_DNA"/>
</dbReference>
<evidence type="ECO:0000256" key="9">
    <source>
        <dbReference type="HAMAP-Rule" id="MF_00237"/>
    </source>
</evidence>
<evidence type="ECO:0000256" key="10">
    <source>
        <dbReference type="SAM" id="MobiDB-lite"/>
    </source>
</evidence>
<dbReference type="NCBIfam" id="TIGR01410">
    <property type="entry name" value="tatB"/>
    <property type="match status" value="1"/>
</dbReference>
<reference evidence="11" key="1">
    <citation type="submission" date="2020-07" db="EMBL/GenBank/DDBJ databases">
        <title>Genome Sequences for Panteoa spp. that cause Center Rot in Onions.</title>
        <authorList>
            <person name="Asselin J.A."/>
            <person name="Helmann T."/>
            <person name="Beer S."/>
            <person name="Stodghill P."/>
        </authorList>
    </citation>
    <scope>NUCLEOTIDE SEQUENCE</scope>
    <source>
        <strain evidence="11">OC5a</strain>
    </source>
</reference>
<keyword evidence="2 9" id="KW-0813">Transport</keyword>
<accession>A0A8A4K2Y5</accession>
<dbReference type="GO" id="GO:0043953">
    <property type="term" value="P:protein transport by the Tat complex"/>
    <property type="evidence" value="ECO:0007669"/>
    <property type="project" value="UniProtKB-UniRule"/>
</dbReference>
<feature type="compositionally biased region" description="Basic and acidic residues" evidence="10">
    <location>
        <begin position="77"/>
        <end position="93"/>
    </location>
</feature>
<feature type="compositionally biased region" description="Polar residues" evidence="10">
    <location>
        <begin position="111"/>
        <end position="123"/>
    </location>
</feature>
<keyword evidence="4 9" id="KW-0812">Transmembrane</keyword>
<name>A0A8A4K2Y5_PANAN</name>
<dbReference type="AlphaFoldDB" id="A0A8A4K2Y5"/>
<proteinExistence type="inferred from homology"/>
<evidence type="ECO:0000256" key="3">
    <source>
        <dbReference type="ARBA" id="ARBA00022475"/>
    </source>
</evidence>
<keyword evidence="3 9" id="KW-1003">Cell membrane</keyword>
<evidence type="ECO:0000256" key="8">
    <source>
        <dbReference type="ARBA" id="ARBA00023136"/>
    </source>
</evidence>
<evidence type="ECO:0000313" key="12">
    <source>
        <dbReference type="Proteomes" id="UP000663901"/>
    </source>
</evidence>
<sequence>MFDIGFGELVLVFVIGLIVLGPQRLPLAVKTVMGWIRAIRSLAANVQSELAQELKLQELQDSLKKVEEAGRGTLSPELKESMEELRKTADSMKRSVKQSIDIERDEDEANTIHSPHPASTTETLHPVTPAASEHQAQAPVQAPLATSEPAASQPADSRVEPSPVQPRPASGHASAPAQSPAHADAQTAAKPVSAVPSAGSVSTPSASDER</sequence>
<organism evidence="11 12">
    <name type="scientific">Pantoea ananas</name>
    <name type="common">Erwinia uredovora</name>
    <dbReference type="NCBI Taxonomy" id="553"/>
    <lineage>
        <taxon>Bacteria</taxon>
        <taxon>Pseudomonadati</taxon>
        <taxon>Pseudomonadota</taxon>
        <taxon>Gammaproteobacteria</taxon>
        <taxon>Enterobacterales</taxon>
        <taxon>Erwiniaceae</taxon>
        <taxon>Pantoea</taxon>
    </lineage>
</organism>
<evidence type="ECO:0000256" key="4">
    <source>
        <dbReference type="ARBA" id="ARBA00022692"/>
    </source>
</evidence>
<dbReference type="Pfam" id="PF02416">
    <property type="entry name" value="TatA_B_E"/>
    <property type="match status" value="1"/>
</dbReference>
<evidence type="ECO:0000256" key="7">
    <source>
        <dbReference type="ARBA" id="ARBA00023010"/>
    </source>
</evidence>
<evidence type="ECO:0000313" key="11">
    <source>
        <dbReference type="EMBL" id="QTC46164.1"/>
    </source>
</evidence>
<dbReference type="RefSeq" id="WP_029569343.1">
    <property type="nucleotide sequence ID" value="NZ_AP019753.1"/>
</dbReference>
<comment type="subcellular location">
    <subcellularLocation>
        <location evidence="9">Cell membrane</location>
        <topology evidence="9">Single-pass membrane protein</topology>
    </subcellularLocation>
    <subcellularLocation>
        <location evidence="1">Membrane</location>
        <topology evidence="1">Single-pass membrane protein</topology>
    </subcellularLocation>
</comment>
<keyword evidence="7 9" id="KW-0811">Translocation</keyword>
<keyword evidence="5 9" id="KW-0653">Protein transport</keyword>